<dbReference type="Proteomes" id="UP000799118">
    <property type="component" value="Unassembled WGS sequence"/>
</dbReference>
<dbReference type="AlphaFoldDB" id="A0A6A4GYZ7"/>
<feature type="transmembrane region" description="Helical" evidence="1">
    <location>
        <begin position="307"/>
        <end position="327"/>
    </location>
</feature>
<feature type="transmembrane region" description="Helical" evidence="1">
    <location>
        <begin position="352"/>
        <end position="372"/>
    </location>
</feature>
<dbReference type="EMBL" id="ML769635">
    <property type="protein sequence ID" value="KAE9391129.1"/>
    <property type="molecule type" value="Genomic_DNA"/>
</dbReference>
<feature type="transmembrane region" description="Helical" evidence="1">
    <location>
        <begin position="478"/>
        <end position="499"/>
    </location>
</feature>
<organism evidence="2 3">
    <name type="scientific">Gymnopus androsaceus JB14</name>
    <dbReference type="NCBI Taxonomy" id="1447944"/>
    <lineage>
        <taxon>Eukaryota</taxon>
        <taxon>Fungi</taxon>
        <taxon>Dikarya</taxon>
        <taxon>Basidiomycota</taxon>
        <taxon>Agaricomycotina</taxon>
        <taxon>Agaricomycetes</taxon>
        <taxon>Agaricomycetidae</taxon>
        <taxon>Agaricales</taxon>
        <taxon>Marasmiineae</taxon>
        <taxon>Omphalotaceae</taxon>
        <taxon>Gymnopus</taxon>
    </lineage>
</organism>
<evidence type="ECO:0000313" key="2">
    <source>
        <dbReference type="EMBL" id="KAE9391129.1"/>
    </source>
</evidence>
<keyword evidence="1" id="KW-1133">Transmembrane helix</keyword>
<gene>
    <name evidence="2" type="ORF">BT96DRAFT_945593</name>
</gene>
<evidence type="ECO:0000256" key="1">
    <source>
        <dbReference type="SAM" id="Phobius"/>
    </source>
</evidence>
<evidence type="ECO:0000313" key="3">
    <source>
        <dbReference type="Proteomes" id="UP000799118"/>
    </source>
</evidence>
<accession>A0A6A4GYZ7</accession>
<name>A0A6A4GYZ7_9AGAR</name>
<keyword evidence="1" id="KW-0812">Transmembrane</keyword>
<keyword evidence="3" id="KW-1185">Reference proteome</keyword>
<dbReference type="OrthoDB" id="10010954at2759"/>
<feature type="transmembrane region" description="Helical" evidence="1">
    <location>
        <begin position="384"/>
        <end position="401"/>
    </location>
</feature>
<proteinExistence type="predicted"/>
<sequence>MFPEASVFASVLLASRSFGYKQPIEYLEALEVLGATYANPASIIDGLFPSPLSPDVIGRVDVTTTFYLFGLLLEGSEDNSTQLIATPSTVTVQSAVVEPPVTAVSYIAEMVFPTVNMTALSRSTYCLLRRYPSSPGRVLSIHLAPQIAKELNMTTTNITEIIQLKTATNVCAVSTQYCTSDNQQYEYESHEARMSFMTELLFGETWQGGMNTGWSRYIHKNMVKYRPEVHCPHVGPNGGDMCIARLHRGHNPFNQTLLAYSSSYNAADMKDIPTSSVMELVKVQTEVVLMTTIAFVSSSMILKMVNVQYLFSFLFPPFLHALPLHVVQSHRTLLTRVSLQYREMSFENQRNTVTYVLDTFITGVVLVLQLFSVPILANKYTFDYVNMLKAAALLISGLYIFELTYRPCMRCHCSSITFAPFSRLSFSLVSFPTSDTLRSYASGEIWLFQATTEQTVFIGLFTYCLRVPLRWTCDMLRFGAVQSFIFKTAFAAYLLVFWAQQFHAKPGEIALRHACHHHRPFDVYGAWAVWCLAEKVNKAMRLTPIRLITTRTN</sequence>
<protein>
    <submittedName>
        <fullName evidence="2">Uncharacterized protein</fullName>
    </submittedName>
</protein>
<keyword evidence="1" id="KW-0472">Membrane</keyword>
<reference evidence="2" key="1">
    <citation type="journal article" date="2019" name="Environ. Microbiol.">
        <title>Fungal ecological strategies reflected in gene transcription - a case study of two litter decomposers.</title>
        <authorList>
            <person name="Barbi F."/>
            <person name="Kohler A."/>
            <person name="Barry K."/>
            <person name="Baskaran P."/>
            <person name="Daum C."/>
            <person name="Fauchery L."/>
            <person name="Ihrmark K."/>
            <person name="Kuo A."/>
            <person name="LaButti K."/>
            <person name="Lipzen A."/>
            <person name="Morin E."/>
            <person name="Grigoriev I.V."/>
            <person name="Henrissat B."/>
            <person name="Lindahl B."/>
            <person name="Martin F."/>
        </authorList>
    </citation>
    <scope>NUCLEOTIDE SEQUENCE</scope>
    <source>
        <strain evidence="2">JB14</strain>
    </source>
</reference>